<evidence type="ECO:0000313" key="2">
    <source>
        <dbReference type="EMBL" id="CAL1406349.1"/>
    </source>
</evidence>
<protein>
    <submittedName>
        <fullName evidence="2">Uncharacterized protein</fullName>
    </submittedName>
</protein>
<keyword evidence="3" id="KW-1185">Reference proteome</keyword>
<name>A0AAV2G6R6_9ROSI</name>
<gene>
    <name evidence="2" type="ORF">LTRI10_LOCUS46082</name>
</gene>
<proteinExistence type="predicted"/>
<accession>A0AAV2G6R6</accession>
<dbReference type="Proteomes" id="UP001497516">
    <property type="component" value="Chromosome 8"/>
</dbReference>
<sequence>MATFTGHSAEPCYTPQEDPNKQSRLLVEQFARDTERSCSKLDPFTKAIAQTEFSYHETEETLWSIKKSLEEYDVVSLLLDPT</sequence>
<organism evidence="2 3">
    <name type="scientific">Linum trigynum</name>
    <dbReference type="NCBI Taxonomy" id="586398"/>
    <lineage>
        <taxon>Eukaryota</taxon>
        <taxon>Viridiplantae</taxon>
        <taxon>Streptophyta</taxon>
        <taxon>Embryophyta</taxon>
        <taxon>Tracheophyta</taxon>
        <taxon>Spermatophyta</taxon>
        <taxon>Magnoliopsida</taxon>
        <taxon>eudicotyledons</taxon>
        <taxon>Gunneridae</taxon>
        <taxon>Pentapetalae</taxon>
        <taxon>rosids</taxon>
        <taxon>fabids</taxon>
        <taxon>Malpighiales</taxon>
        <taxon>Linaceae</taxon>
        <taxon>Linum</taxon>
    </lineage>
</organism>
<reference evidence="2 3" key="1">
    <citation type="submission" date="2024-04" db="EMBL/GenBank/DDBJ databases">
        <authorList>
            <person name="Fracassetti M."/>
        </authorList>
    </citation>
    <scope>NUCLEOTIDE SEQUENCE [LARGE SCALE GENOMIC DNA]</scope>
</reference>
<evidence type="ECO:0000256" key="1">
    <source>
        <dbReference type="SAM" id="MobiDB-lite"/>
    </source>
</evidence>
<evidence type="ECO:0000313" key="3">
    <source>
        <dbReference type="Proteomes" id="UP001497516"/>
    </source>
</evidence>
<dbReference type="EMBL" id="OZ034821">
    <property type="protein sequence ID" value="CAL1406349.1"/>
    <property type="molecule type" value="Genomic_DNA"/>
</dbReference>
<dbReference type="AlphaFoldDB" id="A0AAV2G6R6"/>
<feature type="region of interest" description="Disordered" evidence="1">
    <location>
        <begin position="1"/>
        <end position="20"/>
    </location>
</feature>